<dbReference type="PATRIC" id="fig|993517.3.peg.398"/>
<dbReference type="AlphaFoldDB" id="K5CJU0"/>
<feature type="compositionally biased region" description="Basic and acidic residues" evidence="1">
    <location>
        <begin position="13"/>
        <end position="28"/>
    </location>
</feature>
<sequence>MKVTVIRLGIDPGRQEGDSLDRDPSHNRQDASLFELLIVSKRQGG</sequence>
<gene>
    <name evidence="2" type="ORF">RBSH_00362</name>
</gene>
<dbReference type="EMBL" id="AMCW01000010">
    <property type="protein sequence ID" value="EKK04330.1"/>
    <property type="molecule type" value="Genomic_DNA"/>
</dbReference>
<protein>
    <submittedName>
        <fullName evidence="2">Uncharacterized protein</fullName>
    </submittedName>
</protein>
<reference evidence="2 3" key="1">
    <citation type="journal article" date="2013" name="Mar. Genomics">
        <title>Expression of sulfatases in Rhodopirellula baltica and the diversity of sulfatases in the genus Rhodopirellula.</title>
        <authorList>
            <person name="Wegner C.E."/>
            <person name="Richter-Heitmann T."/>
            <person name="Klindworth A."/>
            <person name="Klockow C."/>
            <person name="Richter M."/>
            <person name="Achstetter T."/>
            <person name="Glockner F.O."/>
            <person name="Harder J."/>
        </authorList>
    </citation>
    <scope>NUCLEOTIDE SEQUENCE [LARGE SCALE GENOMIC DNA]</scope>
    <source>
        <strain evidence="2 3">SH28</strain>
    </source>
</reference>
<feature type="region of interest" description="Disordered" evidence="1">
    <location>
        <begin position="1"/>
        <end position="28"/>
    </location>
</feature>
<dbReference type="Proteomes" id="UP000007993">
    <property type="component" value="Unassembled WGS sequence"/>
</dbReference>
<comment type="caution">
    <text evidence="2">The sequence shown here is derived from an EMBL/GenBank/DDBJ whole genome shotgun (WGS) entry which is preliminary data.</text>
</comment>
<evidence type="ECO:0000313" key="2">
    <source>
        <dbReference type="EMBL" id="EKK04330.1"/>
    </source>
</evidence>
<organism evidence="2 3">
    <name type="scientific">Rhodopirellula baltica SH28</name>
    <dbReference type="NCBI Taxonomy" id="993517"/>
    <lineage>
        <taxon>Bacteria</taxon>
        <taxon>Pseudomonadati</taxon>
        <taxon>Planctomycetota</taxon>
        <taxon>Planctomycetia</taxon>
        <taxon>Pirellulales</taxon>
        <taxon>Pirellulaceae</taxon>
        <taxon>Rhodopirellula</taxon>
    </lineage>
</organism>
<dbReference type="RefSeq" id="WP_007330393.1">
    <property type="nucleotide sequence ID" value="NZ_AMCW01000010.1"/>
</dbReference>
<proteinExistence type="predicted"/>
<accession>K5CJU0</accession>
<evidence type="ECO:0000313" key="3">
    <source>
        <dbReference type="Proteomes" id="UP000007993"/>
    </source>
</evidence>
<evidence type="ECO:0000256" key="1">
    <source>
        <dbReference type="SAM" id="MobiDB-lite"/>
    </source>
</evidence>
<name>K5CJU0_RHOBT</name>